<dbReference type="HOGENOM" id="CLU_018204_5_0_11"/>
<dbReference type="InterPro" id="IPR037069">
    <property type="entry name" value="AcylCoA_DH/ox_N_sf"/>
</dbReference>
<evidence type="ECO:0000256" key="1">
    <source>
        <dbReference type="ARBA" id="ARBA00022630"/>
    </source>
</evidence>
<keyword evidence="3" id="KW-0560">Oxidoreductase</keyword>
<gene>
    <name evidence="5" type="ordered locus">Mvan_2875</name>
</gene>
<dbReference type="Pfam" id="PF00441">
    <property type="entry name" value="Acyl-CoA_dh_1"/>
    <property type="match status" value="1"/>
</dbReference>
<reference evidence="5" key="1">
    <citation type="submission" date="2006-12" db="EMBL/GenBank/DDBJ databases">
        <title>Complete sequence of Mycobacterium vanbaalenii PYR-1.</title>
        <authorList>
            <consortium name="US DOE Joint Genome Institute"/>
            <person name="Copeland A."/>
            <person name="Lucas S."/>
            <person name="Lapidus A."/>
            <person name="Barry K."/>
            <person name="Detter J.C."/>
            <person name="Glavina del Rio T."/>
            <person name="Hammon N."/>
            <person name="Israni S."/>
            <person name="Dalin E."/>
            <person name="Tice H."/>
            <person name="Pitluck S."/>
            <person name="Singan V."/>
            <person name="Schmutz J."/>
            <person name="Larimer F."/>
            <person name="Land M."/>
            <person name="Hauser L."/>
            <person name="Kyrpides N."/>
            <person name="Anderson I.J."/>
            <person name="Miller C."/>
            <person name="Richardson P."/>
        </authorList>
    </citation>
    <scope>NUCLEOTIDE SEQUENCE [LARGE SCALE GENOMIC DNA]</scope>
    <source>
        <strain evidence="5">PYR-1</strain>
    </source>
</reference>
<accession>A1T931</accession>
<dbReference type="EMBL" id="CP000511">
    <property type="protein sequence ID" value="ABM13681.1"/>
    <property type="molecule type" value="Genomic_DNA"/>
</dbReference>
<dbReference type="Gene3D" id="1.10.540.10">
    <property type="entry name" value="Acyl-CoA dehydrogenase/oxidase, N-terminal domain"/>
    <property type="match status" value="1"/>
</dbReference>
<evidence type="ECO:0000259" key="4">
    <source>
        <dbReference type="Pfam" id="PF00441"/>
    </source>
</evidence>
<dbReference type="PANTHER" id="PTHR43884">
    <property type="entry name" value="ACYL-COA DEHYDROGENASE"/>
    <property type="match status" value="1"/>
</dbReference>
<dbReference type="AlphaFoldDB" id="A1T931"/>
<dbReference type="SUPFAM" id="SSF47203">
    <property type="entry name" value="Acyl-CoA dehydrogenase C-terminal domain-like"/>
    <property type="match status" value="1"/>
</dbReference>
<keyword evidence="1" id="KW-0285">Flavoprotein</keyword>
<evidence type="ECO:0000313" key="5">
    <source>
        <dbReference type="EMBL" id="ABM13681.1"/>
    </source>
</evidence>
<organism evidence="5 6">
    <name type="scientific">Mycolicibacterium vanbaalenii (strain DSM 7251 / JCM 13017 / BCRC 16820 / KCTC 9966 / NRRL B-24157 / PYR-1)</name>
    <name type="common">Mycobacterium vanbaalenii</name>
    <dbReference type="NCBI Taxonomy" id="350058"/>
    <lineage>
        <taxon>Bacteria</taxon>
        <taxon>Bacillati</taxon>
        <taxon>Actinomycetota</taxon>
        <taxon>Actinomycetes</taxon>
        <taxon>Mycobacteriales</taxon>
        <taxon>Mycobacteriaceae</taxon>
        <taxon>Mycolicibacterium</taxon>
    </lineage>
</organism>
<evidence type="ECO:0000256" key="2">
    <source>
        <dbReference type="ARBA" id="ARBA00022827"/>
    </source>
</evidence>
<dbReference type="KEGG" id="mva:Mvan_2875"/>
<dbReference type="eggNOG" id="COG1960">
    <property type="taxonomic scope" value="Bacteria"/>
</dbReference>
<dbReference type="GO" id="GO:0050660">
    <property type="term" value="F:flavin adenine dinucleotide binding"/>
    <property type="evidence" value="ECO:0007669"/>
    <property type="project" value="InterPro"/>
</dbReference>
<dbReference type="RefSeq" id="WP_011780089.1">
    <property type="nucleotide sequence ID" value="NC_008726.1"/>
</dbReference>
<evidence type="ECO:0000256" key="3">
    <source>
        <dbReference type="ARBA" id="ARBA00023002"/>
    </source>
</evidence>
<keyword evidence="6" id="KW-1185">Reference proteome</keyword>
<protein>
    <submittedName>
        <fullName evidence="5">Acyl-CoA dehydrogenase domain protein</fullName>
    </submittedName>
</protein>
<dbReference type="InterPro" id="IPR009075">
    <property type="entry name" value="AcylCo_DH/oxidase_C"/>
</dbReference>
<proteinExistence type="predicted"/>
<dbReference type="PANTHER" id="PTHR43884:SF20">
    <property type="entry name" value="ACYL-COA DEHYDROGENASE FADE28"/>
    <property type="match status" value="1"/>
</dbReference>
<dbReference type="GO" id="GO:0003995">
    <property type="term" value="F:acyl-CoA dehydrogenase activity"/>
    <property type="evidence" value="ECO:0007669"/>
    <property type="project" value="TreeGrafter"/>
</dbReference>
<keyword evidence="2" id="KW-0274">FAD</keyword>
<dbReference type="InterPro" id="IPR036250">
    <property type="entry name" value="AcylCo_DH-like_C"/>
</dbReference>
<dbReference type="Proteomes" id="UP000009159">
    <property type="component" value="Chromosome"/>
</dbReference>
<evidence type="ECO:0000313" key="6">
    <source>
        <dbReference type="Proteomes" id="UP000009159"/>
    </source>
</evidence>
<feature type="domain" description="Acyl-CoA dehydrogenase/oxidase C-terminal" evidence="4">
    <location>
        <begin position="200"/>
        <end position="321"/>
    </location>
</feature>
<dbReference type="STRING" id="350058.Mvan_2875"/>
<sequence length="348" mass="36474">MTDVHADPGMAVDADLLEMMDAVLADYRQGHPPAGVVRFDAELWESLHQLGLVRLTGAPGSGGSGAGWAESAALISSATRHAVRVPLAEHDLLACWLLEAAGLPVDDAVRTVCVLDEAGTATAVPWAAYAGRVVAIWSDGDSHRVADIDRGSLHIAPGTNMIGEPRDTVTADISALAPHSTAIDADLVEQLRLKCALVRAIQVCSALDTILVLAVEHTTSRVQFGRSLSKFQAVQHMIADMAGEAALASASTEAALAAAIASGWAADNLGFLVAVARSCTGHAASVVVRNAHQALGAIGTTIEHRLHEYTRAALTWRSEYGSVQHWDEVVTRNALDAGTRGLWGLITG</sequence>
<name>A1T931_MYCVP</name>
<dbReference type="Gene3D" id="1.20.140.10">
    <property type="entry name" value="Butyryl-CoA Dehydrogenase, subunit A, domain 3"/>
    <property type="match status" value="1"/>
</dbReference>